<dbReference type="EMBL" id="LT607756">
    <property type="protein sequence ID" value="SCG85151.1"/>
    <property type="molecule type" value="Genomic_DNA"/>
</dbReference>
<dbReference type="KEGG" id="mcub:MCBB_0577"/>
<dbReference type="GeneID" id="30411435"/>
<dbReference type="OrthoDB" id="69061at2157"/>
<name>A0A1D3L0H5_9EURY</name>
<accession>A0A1D3L0H5</accession>
<dbReference type="RefSeq" id="WP_071906348.1">
    <property type="nucleotide sequence ID" value="NZ_LT607756.1"/>
</dbReference>
<organism evidence="1 2">
    <name type="scientific">Methanobacterium congolense</name>
    <dbReference type="NCBI Taxonomy" id="118062"/>
    <lineage>
        <taxon>Archaea</taxon>
        <taxon>Methanobacteriati</taxon>
        <taxon>Methanobacteriota</taxon>
        <taxon>Methanomada group</taxon>
        <taxon>Methanobacteria</taxon>
        <taxon>Methanobacteriales</taxon>
        <taxon>Methanobacteriaceae</taxon>
        <taxon>Methanobacterium</taxon>
    </lineage>
</organism>
<keyword evidence="2" id="KW-1185">Reference proteome</keyword>
<reference evidence="1 2" key="1">
    <citation type="submission" date="2016-08" db="EMBL/GenBank/DDBJ databases">
        <authorList>
            <person name="Seilhamer J.J."/>
        </authorList>
    </citation>
    <scope>NUCLEOTIDE SEQUENCE [LARGE SCALE GENOMIC DNA]</scope>
    <source>
        <strain evidence="1">Buetzberg</strain>
    </source>
</reference>
<dbReference type="Proteomes" id="UP000094707">
    <property type="component" value="Chromosome I"/>
</dbReference>
<gene>
    <name evidence="1" type="ORF">MCBB_0577</name>
</gene>
<dbReference type="STRING" id="118062.MCBB_0577"/>
<proteinExistence type="predicted"/>
<evidence type="ECO:0000313" key="1">
    <source>
        <dbReference type="EMBL" id="SCG85151.1"/>
    </source>
</evidence>
<dbReference type="AlphaFoldDB" id="A0A1D3L0H5"/>
<evidence type="ECO:0000313" key="2">
    <source>
        <dbReference type="Proteomes" id="UP000094707"/>
    </source>
</evidence>
<sequence length="106" mass="12064">MDGELEKQIKNALNEVNPWQKVPTNLKGAFLVKTPSSKQGESFMVEINPIDANGTPLKRRGVFLKRLSELESFIEVMENEKLKDLMIALENIQGLTHEEKLKTIEI</sequence>
<protein>
    <submittedName>
        <fullName evidence="1">Uncharacterized protein</fullName>
    </submittedName>
</protein>